<dbReference type="Pfam" id="PF00107">
    <property type="entry name" value="ADH_zinc_N"/>
    <property type="match status" value="1"/>
</dbReference>
<dbReference type="GO" id="GO:0008270">
    <property type="term" value="F:zinc ion binding"/>
    <property type="evidence" value="ECO:0007669"/>
    <property type="project" value="InterPro"/>
</dbReference>
<dbReference type="RefSeq" id="WP_054211314.1">
    <property type="nucleotide sequence ID" value="NZ_LGSZ01000060.1"/>
</dbReference>
<dbReference type="Gene3D" id="3.90.180.10">
    <property type="entry name" value="Medium-chain alcohol dehydrogenases, catalytic domain"/>
    <property type="match status" value="1"/>
</dbReference>
<dbReference type="SMART" id="SM00829">
    <property type="entry name" value="PKS_ER"/>
    <property type="match status" value="1"/>
</dbReference>
<keyword evidence="1" id="KW-0521">NADP</keyword>
<dbReference type="InterPro" id="IPR013154">
    <property type="entry name" value="ADH-like_N"/>
</dbReference>
<gene>
    <name evidence="4" type="ORF">AE618_22565</name>
</gene>
<dbReference type="GO" id="GO:0070402">
    <property type="term" value="F:NADPH binding"/>
    <property type="evidence" value="ECO:0007669"/>
    <property type="project" value="TreeGrafter"/>
</dbReference>
<dbReference type="Pfam" id="PF08240">
    <property type="entry name" value="ADH_N"/>
    <property type="match status" value="1"/>
</dbReference>
<dbReference type="AlphaFoldDB" id="A0A0N1N239"/>
<feature type="domain" description="Enoyl reductase (ER)" evidence="3">
    <location>
        <begin position="11"/>
        <end position="322"/>
    </location>
</feature>
<dbReference type="PANTHER" id="PTHR48106">
    <property type="entry name" value="QUINONE OXIDOREDUCTASE PIG3-RELATED"/>
    <property type="match status" value="1"/>
</dbReference>
<evidence type="ECO:0000313" key="4">
    <source>
        <dbReference type="EMBL" id="KPH77340.1"/>
    </source>
</evidence>
<dbReference type="Gene3D" id="3.40.50.720">
    <property type="entry name" value="NAD(P)-binding Rossmann-like Domain"/>
    <property type="match status" value="1"/>
</dbReference>
<evidence type="ECO:0000256" key="2">
    <source>
        <dbReference type="ARBA" id="ARBA00023002"/>
    </source>
</evidence>
<dbReference type="PROSITE" id="PS01162">
    <property type="entry name" value="QOR_ZETA_CRYSTAL"/>
    <property type="match status" value="1"/>
</dbReference>
<dbReference type="SUPFAM" id="SSF50129">
    <property type="entry name" value="GroES-like"/>
    <property type="match status" value="1"/>
</dbReference>
<dbReference type="GO" id="GO:0035925">
    <property type="term" value="F:mRNA 3'-UTR AU-rich region binding"/>
    <property type="evidence" value="ECO:0007669"/>
    <property type="project" value="TreeGrafter"/>
</dbReference>
<evidence type="ECO:0000313" key="5">
    <source>
        <dbReference type="Proteomes" id="UP000037822"/>
    </source>
</evidence>
<dbReference type="FunFam" id="3.40.50.720:FF:000053">
    <property type="entry name" value="Quinone oxidoreductase 1"/>
    <property type="match status" value="1"/>
</dbReference>
<dbReference type="CDD" id="cd05286">
    <property type="entry name" value="QOR2"/>
    <property type="match status" value="1"/>
</dbReference>
<accession>A0A0N1N239</accession>
<comment type="caution">
    <text evidence="4">The sequence shown here is derived from an EMBL/GenBank/DDBJ whole genome shotgun (WGS) entry which is preliminary data.</text>
</comment>
<sequence>MVKAIRVHKVGGPEVLQVEDITLPQPGPGELLVKNRAIGLNFIDTYFRSGLYAAPQMPFVPGNEGAGEVLAVGPNVTEFKPGDRVAYVATLGSYAEERVVAVNSTVALPEAVSFEAAASMMLKGMTAEYLLHRTYKVKPGDTILVHAAAGGTGLILCQWGKALGATVIGTVGSKEKGELAKAHGADHVILYREEDFVARVKEITGGKLCAVVYDGVGKDTFLPSLDCLQPFGVLASFGNASGAVEPFNLGLLGPKGSLYVTRPTLFTHIARRETMVEMAANLFGAVSSGKVVVPVNARFALTDAANAHRALEGRGTTGSTVLIP</sequence>
<keyword evidence="5" id="KW-1185">Reference proteome</keyword>
<evidence type="ECO:0000256" key="1">
    <source>
        <dbReference type="ARBA" id="ARBA00022857"/>
    </source>
</evidence>
<name>A0A0N1N239_9HYPH</name>
<reference evidence="4 5" key="1">
    <citation type="submission" date="2015-07" db="EMBL/GenBank/DDBJ databases">
        <title>Whole genome sequencing of Bosea vaviloviae isolated from cave pool.</title>
        <authorList>
            <person name="Tan N.E.H."/>
            <person name="Lee Y.P."/>
            <person name="Gan H.M."/>
            <person name="Barton H."/>
            <person name="Savka M.A."/>
        </authorList>
    </citation>
    <scope>NUCLEOTIDE SEQUENCE [LARGE SCALE GENOMIC DNA]</scope>
    <source>
        <strain evidence="4 5">SD260</strain>
    </source>
</reference>
<dbReference type="InterPro" id="IPR002364">
    <property type="entry name" value="Quin_OxRdtase/zeta-crystal_CS"/>
</dbReference>
<dbReference type="OrthoDB" id="9805883at2"/>
<dbReference type="GO" id="GO:0003960">
    <property type="term" value="F:quinone reductase (NADPH) activity"/>
    <property type="evidence" value="ECO:0007669"/>
    <property type="project" value="InterPro"/>
</dbReference>
<dbReference type="PANTHER" id="PTHR48106:SF13">
    <property type="entry name" value="QUINONE OXIDOREDUCTASE-RELATED"/>
    <property type="match status" value="1"/>
</dbReference>
<dbReference type="InterPro" id="IPR020843">
    <property type="entry name" value="ER"/>
</dbReference>
<dbReference type="Proteomes" id="UP000037822">
    <property type="component" value="Unassembled WGS sequence"/>
</dbReference>
<dbReference type="SUPFAM" id="SSF51735">
    <property type="entry name" value="NAD(P)-binding Rossmann-fold domains"/>
    <property type="match status" value="1"/>
</dbReference>
<dbReference type="GO" id="GO:0005829">
    <property type="term" value="C:cytosol"/>
    <property type="evidence" value="ECO:0007669"/>
    <property type="project" value="TreeGrafter"/>
</dbReference>
<proteinExistence type="predicted"/>
<evidence type="ECO:0000259" key="3">
    <source>
        <dbReference type="SMART" id="SM00829"/>
    </source>
</evidence>
<protein>
    <submittedName>
        <fullName evidence="4">Quinone oxidoreductase</fullName>
    </submittedName>
</protein>
<dbReference type="InterPro" id="IPR011032">
    <property type="entry name" value="GroES-like_sf"/>
</dbReference>
<organism evidence="4 5">
    <name type="scientific">Bosea vaviloviae</name>
    <dbReference type="NCBI Taxonomy" id="1526658"/>
    <lineage>
        <taxon>Bacteria</taxon>
        <taxon>Pseudomonadati</taxon>
        <taxon>Pseudomonadota</taxon>
        <taxon>Alphaproteobacteria</taxon>
        <taxon>Hyphomicrobiales</taxon>
        <taxon>Boseaceae</taxon>
        <taxon>Bosea</taxon>
    </lineage>
</organism>
<dbReference type="PATRIC" id="fig|1526658.3.peg.1660"/>
<keyword evidence="2" id="KW-0560">Oxidoreductase</keyword>
<dbReference type="InterPro" id="IPR047618">
    <property type="entry name" value="QOR-like"/>
</dbReference>
<dbReference type="EMBL" id="LGSZ01000060">
    <property type="protein sequence ID" value="KPH77340.1"/>
    <property type="molecule type" value="Genomic_DNA"/>
</dbReference>
<dbReference type="InterPro" id="IPR036291">
    <property type="entry name" value="NAD(P)-bd_dom_sf"/>
</dbReference>
<dbReference type="InterPro" id="IPR013149">
    <property type="entry name" value="ADH-like_C"/>
</dbReference>
<dbReference type="NCBIfam" id="NF008024">
    <property type="entry name" value="PRK10754.1"/>
    <property type="match status" value="1"/>
</dbReference>